<feature type="region of interest" description="Disordered" evidence="1">
    <location>
        <begin position="60"/>
        <end position="143"/>
    </location>
</feature>
<dbReference type="AlphaFoldDB" id="A0AAD7IUA2"/>
<feature type="chain" id="PRO_5042280143" description="Secreted protein" evidence="2">
    <location>
        <begin position="19"/>
        <end position="183"/>
    </location>
</feature>
<gene>
    <name evidence="3" type="ORF">DFH07DRAFT_775629</name>
</gene>
<evidence type="ECO:0000256" key="2">
    <source>
        <dbReference type="SAM" id="SignalP"/>
    </source>
</evidence>
<evidence type="ECO:0008006" key="5">
    <source>
        <dbReference type="Google" id="ProtNLM"/>
    </source>
</evidence>
<dbReference type="EMBL" id="JARJLG010000088">
    <property type="protein sequence ID" value="KAJ7748812.1"/>
    <property type="molecule type" value="Genomic_DNA"/>
</dbReference>
<reference evidence="3" key="1">
    <citation type="submission" date="2023-03" db="EMBL/GenBank/DDBJ databases">
        <title>Massive genome expansion in bonnet fungi (Mycena s.s.) driven by repeated elements and novel gene families across ecological guilds.</title>
        <authorList>
            <consortium name="Lawrence Berkeley National Laboratory"/>
            <person name="Harder C.B."/>
            <person name="Miyauchi S."/>
            <person name="Viragh M."/>
            <person name="Kuo A."/>
            <person name="Thoen E."/>
            <person name="Andreopoulos B."/>
            <person name="Lu D."/>
            <person name="Skrede I."/>
            <person name="Drula E."/>
            <person name="Henrissat B."/>
            <person name="Morin E."/>
            <person name="Kohler A."/>
            <person name="Barry K."/>
            <person name="LaButti K."/>
            <person name="Morin E."/>
            <person name="Salamov A."/>
            <person name="Lipzen A."/>
            <person name="Mereny Z."/>
            <person name="Hegedus B."/>
            <person name="Baldrian P."/>
            <person name="Stursova M."/>
            <person name="Weitz H."/>
            <person name="Taylor A."/>
            <person name="Grigoriev I.V."/>
            <person name="Nagy L.G."/>
            <person name="Martin F."/>
            <person name="Kauserud H."/>
        </authorList>
    </citation>
    <scope>NUCLEOTIDE SEQUENCE</scope>
    <source>
        <strain evidence="3">CBHHK188m</strain>
    </source>
</reference>
<evidence type="ECO:0000313" key="4">
    <source>
        <dbReference type="Proteomes" id="UP001215280"/>
    </source>
</evidence>
<feature type="compositionally biased region" description="Basic and acidic residues" evidence="1">
    <location>
        <begin position="60"/>
        <end position="76"/>
    </location>
</feature>
<accession>A0AAD7IUA2</accession>
<proteinExistence type="predicted"/>
<evidence type="ECO:0000256" key="1">
    <source>
        <dbReference type="SAM" id="MobiDB-lite"/>
    </source>
</evidence>
<sequence length="183" mass="20324">MSWQWASILALRVLGLRGFLSASRMHTRTFTVLIRSAVTARRPPHEQMLRRCLRLRARDEVPRKRGTPLRDGRDPAAPKTSSLRIEFRGWKGQANTPNIPRKSSSRRATRGGRYVMRDEGHKNNGANQKRIGPGGTGWGGRVRGGLEEGCVLPKTRSFKDRGSGKRLINAGACWMKAPGGQTG</sequence>
<name>A0AAD7IUA2_9AGAR</name>
<feature type="signal peptide" evidence="2">
    <location>
        <begin position="1"/>
        <end position="18"/>
    </location>
</feature>
<feature type="compositionally biased region" description="Polar residues" evidence="1">
    <location>
        <begin position="93"/>
        <end position="102"/>
    </location>
</feature>
<feature type="compositionally biased region" description="Gly residues" evidence="1">
    <location>
        <begin position="132"/>
        <end position="143"/>
    </location>
</feature>
<organism evidence="3 4">
    <name type="scientific">Mycena maculata</name>
    <dbReference type="NCBI Taxonomy" id="230809"/>
    <lineage>
        <taxon>Eukaryota</taxon>
        <taxon>Fungi</taxon>
        <taxon>Dikarya</taxon>
        <taxon>Basidiomycota</taxon>
        <taxon>Agaricomycotina</taxon>
        <taxon>Agaricomycetes</taxon>
        <taxon>Agaricomycetidae</taxon>
        <taxon>Agaricales</taxon>
        <taxon>Marasmiineae</taxon>
        <taxon>Mycenaceae</taxon>
        <taxon>Mycena</taxon>
    </lineage>
</organism>
<keyword evidence="2" id="KW-0732">Signal</keyword>
<protein>
    <recommendedName>
        <fullName evidence="5">Secreted protein</fullName>
    </recommendedName>
</protein>
<comment type="caution">
    <text evidence="3">The sequence shown here is derived from an EMBL/GenBank/DDBJ whole genome shotgun (WGS) entry which is preliminary data.</text>
</comment>
<dbReference type="Proteomes" id="UP001215280">
    <property type="component" value="Unassembled WGS sequence"/>
</dbReference>
<evidence type="ECO:0000313" key="3">
    <source>
        <dbReference type="EMBL" id="KAJ7748812.1"/>
    </source>
</evidence>
<keyword evidence="4" id="KW-1185">Reference proteome</keyword>